<dbReference type="SUPFAM" id="SSF56235">
    <property type="entry name" value="N-terminal nucleophile aminohydrolases (Ntn hydrolases)"/>
    <property type="match status" value="1"/>
</dbReference>
<evidence type="ECO:0000259" key="1">
    <source>
        <dbReference type="PROSITE" id="PS51278"/>
    </source>
</evidence>
<dbReference type="OrthoDB" id="2513at2157"/>
<proteinExistence type="predicted"/>
<evidence type="ECO:0000313" key="2">
    <source>
        <dbReference type="EMBL" id="BDR92531.1"/>
    </source>
</evidence>
<dbReference type="GeneID" id="76207171"/>
<reference evidence="5" key="3">
    <citation type="submission" date="2022-09" db="EMBL/GenBank/DDBJ databases">
        <title>Complete genome sequence of Vulcanisaeta souniana.</title>
        <authorList>
            <person name="Kato S."/>
            <person name="Itoh T."/>
            <person name="Ohkuma M."/>
        </authorList>
    </citation>
    <scope>NUCLEOTIDE SEQUENCE [LARGE SCALE GENOMIC DNA]</scope>
    <source>
        <strain evidence="5">JCM 11219</strain>
    </source>
</reference>
<organism evidence="3 4">
    <name type="scientific">Vulcanisaeta souniana JCM 11219</name>
    <dbReference type="NCBI Taxonomy" id="1293586"/>
    <lineage>
        <taxon>Archaea</taxon>
        <taxon>Thermoproteota</taxon>
        <taxon>Thermoprotei</taxon>
        <taxon>Thermoproteales</taxon>
        <taxon>Thermoproteaceae</taxon>
        <taxon>Vulcanisaeta</taxon>
    </lineage>
</organism>
<dbReference type="GO" id="GO:0016491">
    <property type="term" value="F:oxidoreductase activity"/>
    <property type="evidence" value="ECO:0007669"/>
    <property type="project" value="InterPro"/>
</dbReference>
<dbReference type="RefSeq" id="WP_188603787.1">
    <property type="nucleotide sequence ID" value="NZ_AP026830.1"/>
</dbReference>
<dbReference type="PROSITE" id="PS51278">
    <property type="entry name" value="GATASE_TYPE_2"/>
    <property type="match status" value="1"/>
</dbReference>
<dbReference type="Proteomes" id="UP000657075">
    <property type="component" value="Unassembled WGS sequence"/>
</dbReference>
<evidence type="ECO:0000313" key="4">
    <source>
        <dbReference type="Proteomes" id="UP000657075"/>
    </source>
</evidence>
<dbReference type="InterPro" id="IPR017932">
    <property type="entry name" value="GATase_2_dom"/>
</dbReference>
<dbReference type="PANTHER" id="PTHR39673">
    <property type="entry name" value="TUNGSTEN FORMYLMETHANOFURAN DEHYDROGENASE, SUBUNIT C (FWDC)"/>
    <property type="match status" value="1"/>
</dbReference>
<sequence length="657" mass="73586">MSIFVKYPADCGIFGVIRRSGADRVSGNLVVRAMETIRFRGAGLGSGFALLNNESMGLRVGVFVKEGFMKEAMDTMESLLKGQGIDTVDFRVRGRLGPVNDLEVRIFDHGGLGPGINDIINKLNDLLWEGKSGRIYYWGEHINVFKGVGYPSDIASVYNVERHYADLWIAHTRFPTNSPGYLPYWSHPFSVGDIAVVHNGELSSYGSHVNALLYGQGLSSFVGTDSEVAAYIMYYLVRNYGLNIEDAVKMLIGQPLKYVDDVRTRSLIRRFRWAVLDGPFAMIMGLYHNDDLYLVAMTDRFKLRPIVIGMDEDNYYVASEEIAIRAVSPDARVWTLEPGGYFIVSLKRGVVSWGRARDDIDLFFARRDFPKYVGRDAINAEGLGYKELNEEILRRILSGERVVRVINVNGQRYIGVNLPRHGIRDARVEIYGTPGNSLANLNNGVEFVIYGNAQDDVADTMHDGKIVIHGDARDVLGQALQGGEVFVRGNAGNRVGIQMREYRSKRPYLIIGGKVDDYLGEYMAGGVIMVLGIDALSKCNVQLVGKHVGNGMVGGRIYIRSKVLENRVGLTVPHVELRDFLEAATDEGLGQDEANRLLDIMMHSEHVRKNRIEYRELTEDEIRELGLVLHKFAVEFNIDETTINNLLNYKYSIITAD</sequence>
<feature type="domain" description="Glutamine amidotransferase type-2" evidence="1">
    <location>
        <begin position="11"/>
        <end position="347"/>
    </location>
</feature>
<reference evidence="3" key="2">
    <citation type="submission" date="2020-09" db="EMBL/GenBank/DDBJ databases">
        <authorList>
            <person name="Sun Q."/>
            <person name="Ohkuma M."/>
        </authorList>
    </citation>
    <scope>NUCLEOTIDE SEQUENCE</scope>
    <source>
        <strain evidence="3">JCM 11219</strain>
    </source>
</reference>
<name>A0A830EHD6_9CREN</name>
<evidence type="ECO:0000313" key="3">
    <source>
        <dbReference type="EMBL" id="GGI83109.1"/>
    </source>
</evidence>
<dbReference type="EMBL" id="BMNM01000009">
    <property type="protein sequence ID" value="GGI83109.1"/>
    <property type="molecule type" value="Genomic_DNA"/>
</dbReference>
<dbReference type="Gene3D" id="2.160.20.60">
    <property type="entry name" value="Glutamate synthase, alpha subunit, C-terminal domain"/>
    <property type="match status" value="1"/>
</dbReference>
<dbReference type="Proteomes" id="UP001060771">
    <property type="component" value="Chromosome"/>
</dbReference>
<protein>
    <submittedName>
        <fullName evidence="3">Glutamate synthase</fullName>
    </submittedName>
</protein>
<dbReference type="EMBL" id="AP026830">
    <property type="protein sequence ID" value="BDR92531.1"/>
    <property type="molecule type" value="Genomic_DNA"/>
</dbReference>
<dbReference type="InterPro" id="IPR012075">
    <property type="entry name" value="Glu_synth_lsu_1/3"/>
</dbReference>
<dbReference type="InterPro" id="IPR002489">
    <property type="entry name" value="Glu_synth_asu_C"/>
</dbReference>
<dbReference type="SUPFAM" id="SSF69336">
    <property type="entry name" value="Alpha subunit of glutamate synthase, C-terminal domain"/>
    <property type="match status" value="1"/>
</dbReference>
<dbReference type="InterPro" id="IPR036485">
    <property type="entry name" value="Glu_synth_asu_C_sf"/>
</dbReference>
<gene>
    <name evidence="3" type="ORF">GCM10007112_19900</name>
    <name evidence="2" type="ORF">Vsou_16240</name>
</gene>
<keyword evidence="5" id="KW-1185">Reference proteome</keyword>
<dbReference type="Pfam" id="PF01493">
    <property type="entry name" value="GXGXG"/>
    <property type="match status" value="1"/>
</dbReference>
<evidence type="ECO:0000313" key="5">
    <source>
        <dbReference type="Proteomes" id="UP001060771"/>
    </source>
</evidence>
<dbReference type="PIRSF" id="PIRSF036632">
    <property type="entry name" value="GOGAT_lg_1_3"/>
    <property type="match status" value="1"/>
</dbReference>
<reference evidence="3" key="1">
    <citation type="journal article" date="2014" name="Int. J. Syst. Evol. Microbiol.">
        <title>Complete genome sequence of Corynebacterium casei LMG S-19264T (=DSM 44701T), isolated from a smear-ripened cheese.</title>
        <authorList>
            <consortium name="US DOE Joint Genome Institute (JGI-PGF)"/>
            <person name="Walter F."/>
            <person name="Albersmeier A."/>
            <person name="Kalinowski J."/>
            <person name="Ruckert C."/>
        </authorList>
    </citation>
    <scope>NUCLEOTIDE SEQUENCE</scope>
    <source>
        <strain evidence="3">JCM 11219</strain>
    </source>
</reference>
<accession>A0A830EHD6</accession>
<dbReference type="Gene3D" id="3.60.20.10">
    <property type="entry name" value="Glutamine Phosphoribosylpyrophosphate, subunit 1, domain 1"/>
    <property type="match status" value="1"/>
</dbReference>
<reference evidence="2" key="4">
    <citation type="journal article" date="2023" name="Microbiol. Resour. Announc.">
        <title>Complete Genome Sequence of Vulcanisaeta souniana Strain IC-059, a Hyperthermophilic Archaeon Isolated from Hot Spring Water in Japan.</title>
        <authorList>
            <person name="Kato S."/>
            <person name="Itoh T."/>
            <person name="Wu L."/>
            <person name="Ma J."/>
            <person name="Ohkuma M."/>
        </authorList>
    </citation>
    <scope>NUCLEOTIDE SEQUENCE</scope>
    <source>
        <strain evidence="2">JCM 11219</strain>
    </source>
</reference>
<dbReference type="AlphaFoldDB" id="A0A830EHD6"/>
<dbReference type="PANTHER" id="PTHR39673:SF5">
    <property type="entry name" value="TUNGSTEN-CONTAINING FORMYLMETHANOFURAN DEHYDROGENASE 2 SUBUNIT C"/>
    <property type="match status" value="1"/>
</dbReference>
<dbReference type="InterPro" id="IPR029055">
    <property type="entry name" value="Ntn_hydrolases_N"/>
</dbReference>